<evidence type="ECO:0000313" key="3">
    <source>
        <dbReference type="EMBL" id="MBU8868784.1"/>
    </source>
</evidence>
<gene>
    <name evidence="3" type="ORF">KSW38_21040</name>
</gene>
<name>A0ABS6IAZ6_9MICC</name>
<evidence type="ECO:0000313" key="4">
    <source>
        <dbReference type="Proteomes" id="UP000824166"/>
    </source>
</evidence>
<proteinExistence type="predicted"/>
<keyword evidence="2" id="KW-0812">Transmembrane</keyword>
<dbReference type="Proteomes" id="UP000824166">
    <property type="component" value="Unassembled WGS sequence"/>
</dbReference>
<dbReference type="EMBL" id="JAHOPC010000018">
    <property type="protein sequence ID" value="MBU8868784.1"/>
    <property type="molecule type" value="Genomic_DNA"/>
</dbReference>
<reference evidence="3 4" key="1">
    <citation type="submission" date="2021-06" db="EMBL/GenBank/DDBJ databases">
        <authorList>
            <person name="Jeong J.W."/>
        </authorList>
    </citation>
    <scope>NUCLEOTIDE SEQUENCE [LARGE SCALE GENOMIC DNA]</scope>
    <source>
        <strain evidence="3 4">MMS21-TAE1-1</strain>
    </source>
</reference>
<evidence type="ECO:0000256" key="1">
    <source>
        <dbReference type="SAM" id="MobiDB-lite"/>
    </source>
</evidence>
<feature type="transmembrane region" description="Helical" evidence="2">
    <location>
        <begin position="577"/>
        <end position="605"/>
    </location>
</feature>
<dbReference type="PANTHER" id="PTHR34211:SF3">
    <property type="entry name" value="CALCINEURIN-LIKE METALLO-PHOSPHOESTERASE SUPERFAMILY PROTEIN"/>
    <property type="match status" value="1"/>
</dbReference>
<protein>
    <recommendedName>
        <fullName evidence="5">Calcineurin-like phosphoesterase domain-containing protein</fullName>
    </recommendedName>
</protein>
<dbReference type="RefSeq" id="WP_216926901.1">
    <property type="nucleotide sequence ID" value="NZ_JAHOPC010000018.1"/>
</dbReference>
<sequence>MKSWELAKHRAVLGFTPQAAVRWLSPMSLARTALKVMAATVFADFGDKRELEGGFPADPLRLDKLPVPGQPAQPPVTSRGLPTPGEIEASRTTNPGEPLDLHDSQSPADLWLDYTADLGDGFDATYTVALLLAQDKLTVQGHDLPRGRVLVLGGDEVYPVASPAAYENRMAGPYRMALPAPALRGPLSAVRPDRSTQSGPHNETPIMLALPGNHDWYDGLTSFIRMFTRQRSIGGWRTIQTRSYFAVRLTGKSPTQGSDGPQEGTPGWWLLGLDSQLGQYIDEPQLDYFYRNVTLQLQPGDAIILCVAAPFWVDAEHPGPNEFRQVNFFEQDYLRRRFNPESGLFEATGANVRLWLTGDLHHYSRYEEQAAGQDLPPDPARTQMITCGLGGAYLSDAHWLPEELNLPGHGSAPGVSSSITQPGNPHGEQAPPTTRHFTRMPTLYPDQADSQLLGPRLANPFSQYWLPIRNPGFGLSLGIVHVIAAVTLWTVFSAFRGESFVDSFRSLTRGNTLLLIVVLILAVPLLLAVLSLVARLLGLAKGGIVVFTRGALYQLSALAVSAAVVILLPWPNGWPDVVVLLLALALVYLGGWAVGSEAFALFILATPSGEVSTWKMSGQSIEDHKGFLRLHLAADGNLTVYPLVVDTVCRDWQLATNDDGARLVPESGLPAVRLLEEPITITRKGTAP</sequence>
<organism evidence="3 4">
    <name type="scientific">Paenarthrobacter aromaticivorans</name>
    <dbReference type="NCBI Taxonomy" id="2849150"/>
    <lineage>
        <taxon>Bacteria</taxon>
        <taxon>Bacillati</taxon>
        <taxon>Actinomycetota</taxon>
        <taxon>Actinomycetes</taxon>
        <taxon>Micrococcales</taxon>
        <taxon>Micrococcaceae</taxon>
        <taxon>Paenarthrobacter</taxon>
    </lineage>
</organism>
<keyword evidence="2" id="KW-0472">Membrane</keyword>
<dbReference type="PANTHER" id="PTHR34211">
    <property type="entry name" value="CALCINEURIN-LIKE METALLO-PHOSPHOESTERASE SUPERFAMILY PROTEIN"/>
    <property type="match status" value="1"/>
</dbReference>
<feature type="transmembrane region" description="Helical" evidence="2">
    <location>
        <begin position="512"/>
        <end position="538"/>
    </location>
</feature>
<keyword evidence="4" id="KW-1185">Reference proteome</keyword>
<feature type="region of interest" description="Disordered" evidence="1">
    <location>
        <begin position="410"/>
        <end position="439"/>
    </location>
</feature>
<accession>A0ABS6IAZ6</accession>
<feature type="compositionally biased region" description="Polar residues" evidence="1">
    <location>
        <begin position="414"/>
        <end position="423"/>
    </location>
</feature>
<feature type="transmembrane region" description="Helical" evidence="2">
    <location>
        <begin position="472"/>
        <end position="492"/>
    </location>
</feature>
<evidence type="ECO:0008006" key="5">
    <source>
        <dbReference type="Google" id="ProtNLM"/>
    </source>
</evidence>
<keyword evidence="2" id="KW-1133">Transmembrane helix</keyword>
<comment type="caution">
    <text evidence="3">The sequence shown here is derived from an EMBL/GenBank/DDBJ whole genome shotgun (WGS) entry which is preliminary data.</text>
</comment>
<evidence type="ECO:0000256" key="2">
    <source>
        <dbReference type="SAM" id="Phobius"/>
    </source>
</evidence>
<feature type="region of interest" description="Disordered" evidence="1">
    <location>
        <begin position="66"/>
        <end position="101"/>
    </location>
</feature>
<feature type="transmembrane region" description="Helical" evidence="2">
    <location>
        <begin position="550"/>
        <end position="571"/>
    </location>
</feature>